<reference evidence="2" key="1">
    <citation type="journal article" date="2020" name="Nat. Commun.">
        <title>Large-scale genome sequencing of mycorrhizal fungi provides insights into the early evolution of symbiotic traits.</title>
        <authorList>
            <person name="Miyauchi S."/>
            <person name="Kiss E."/>
            <person name="Kuo A."/>
            <person name="Drula E."/>
            <person name="Kohler A."/>
            <person name="Sanchez-Garcia M."/>
            <person name="Morin E."/>
            <person name="Andreopoulos B."/>
            <person name="Barry K.W."/>
            <person name="Bonito G."/>
            <person name="Buee M."/>
            <person name="Carver A."/>
            <person name="Chen C."/>
            <person name="Cichocki N."/>
            <person name="Clum A."/>
            <person name="Culley D."/>
            <person name="Crous P.W."/>
            <person name="Fauchery L."/>
            <person name="Girlanda M."/>
            <person name="Hayes R.D."/>
            <person name="Keri Z."/>
            <person name="LaButti K."/>
            <person name="Lipzen A."/>
            <person name="Lombard V."/>
            <person name="Magnuson J."/>
            <person name="Maillard F."/>
            <person name="Murat C."/>
            <person name="Nolan M."/>
            <person name="Ohm R.A."/>
            <person name="Pangilinan J."/>
            <person name="Pereira M.F."/>
            <person name="Perotto S."/>
            <person name="Peter M."/>
            <person name="Pfister S."/>
            <person name="Riley R."/>
            <person name="Sitrit Y."/>
            <person name="Stielow J.B."/>
            <person name="Szollosi G."/>
            <person name="Zifcakova L."/>
            <person name="Stursova M."/>
            <person name="Spatafora J.W."/>
            <person name="Tedersoo L."/>
            <person name="Vaario L.M."/>
            <person name="Yamada A."/>
            <person name="Yan M."/>
            <person name="Wang P."/>
            <person name="Xu J."/>
            <person name="Bruns T."/>
            <person name="Baldrian P."/>
            <person name="Vilgalys R."/>
            <person name="Dunand C."/>
            <person name="Henrissat B."/>
            <person name="Grigoriev I.V."/>
            <person name="Hibbett D."/>
            <person name="Nagy L.G."/>
            <person name="Martin F.M."/>
        </authorList>
    </citation>
    <scope>NUCLEOTIDE SEQUENCE</scope>
    <source>
        <strain evidence="2">UH-Tt-Lm1</strain>
    </source>
</reference>
<keyword evidence="1" id="KW-0812">Transmembrane</keyword>
<organism evidence="2 3">
    <name type="scientific">Thelephora terrestris</name>
    <dbReference type="NCBI Taxonomy" id="56493"/>
    <lineage>
        <taxon>Eukaryota</taxon>
        <taxon>Fungi</taxon>
        <taxon>Dikarya</taxon>
        <taxon>Basidiomycota</taxon>
        <taxon>Agaricomycotina</taxon>
        <taxon>Agaricomycetes</taxon>
        <taxon>Thelephorales</taxon>
        <taxon>Thelephoraceae</taxon>
        <taxon>Thelephora</taxon>
    </lineage>
</organism>
<evidence type="ECO:0000313" key="2">
    <source>
        <dbReference type="EMBL" id="KAF9779814.1"/>
    </source>
</evidence>
<keyword evidence="1" id="KW-1133">Transmembrane helix</keyword>
<accession>A0A9P6H5R9</accession>
<dbReference type="AlphaFoldDB" id="A0A9P6H5R9"/>
<dbReference type="EMBL" id="WIUZ02000018">
    <property type="protein sequence ID" value="KAF9779814.1"/>
    <property type="molecule type" value="Genomic_DNA"/>
</dbReference>
<dbReference type="Proteomes" id="UP000736335">
    <property type="component" value="Unassembled WGS sequence"/>
</dbReference>
<sequence length="80" mass="8623">MARRSAAPNSGPAYYSRAAVSGRPGIQDLDDVEISPVSRFMNEEIWAPEKLPGNIAIVTSIGVFAAGIFFVRNFGELIIP</sequence>
<keyword evidence="3" id="KW-1185">Reference proteome</keyword>
<dbReference type="OrthoDB" id="5514856at2759"/>
<protein>
    <submittedName>
        <fullName evidence="2">Uncharacterized protein</fullName>
    </submittedName>
</protein>
<name>A0A9P6H5R9_9AGAM</name>
<evidence type="ECO:0000313" key="3">
    <source>
        <dbReference type="Proteomes" id="UP000736335"/>
    </source>
</evidence>
<keyword evidence="1" id="KW-0472">Membrane</keyword>
<comment type="caution">
    <text evidence="2">The sequence shown here is derived from an EMBL/GenBank/DDBJ whole genome shotgun (WGS) entry which is preliminary data.</text>
</comment>
<evidence type="ECO:0000256" key="1">
    <source>
        <dbReference type="SAM" id="Phobius"/>
    </source>
</evidence>
<feature type="transmembrane region" description="Helical" evidence="1">
    <location>
        <begin position="51"/>
        <end position="71"/>
    </location>
</feature>
<reference evidence="2" key="2">
    <citation type="submission" date="2020-11" db="EMBL/GenBank/DDBJ databases">
        <authorList>
            <consortium name="DOE Joint Genome Institute"/>
            <person name="Kuo A."/>
            <person name="Miyauchi S."/>
            <person name="Kiss E."/>
            <person name="Drula E."/>
            <person name="Kohler A."/>
            <person name="Sanchez-Garcia M."/>
            <person name="Andreopoulos B."/>
            <person name="Barry K.W."/>
            <person name="Bonito G."/>
            <person name="Buee M."/>
            <person name="Carver A."/>
            <person name="Chen C."/>
            <person name="Cichocki N."/>
            <person name="Clum A."/>
            <person name="Culley D."/>
            <person name="Crous P.W."/>
            <person name="Fauchery L."/>
            <person name="Girlanda M."/>
            <person name="Hayes R."/>
            <person name="Keri Z."/>
            <person name="Labutti K."/>
            <person name="Lipzen A."/>
            <person name="Lombard V."/>
            <person name="Magnuson J."/>
            <person name="Maillard F."/>
            <person name="Morin E."/>
            <person name="Murat C."/>
            <person name="Nolan M."/>
            <person name="Ohm R."/>
            <person name="Pangilinan J."/>
            <person name="Pereira M."/>
            <person name="Perotto S."/>
            <person name="Peter M."/>
            <person name="Riley R."/>
            <person name="Sitrit Y."/>
            <person name="Stielow B."/>
            <person name="Szollosi G."/>
            <person name="Zifcakova L."/>
            <person name="Stursova M."/>
            <person name="Spatafora J.W."/>
            <person name="Tedersoo L."/>
            <person name="Vaario L.-M."/>
            <person name="Yamada A."/>
            <person name="Yan M."/>
            <person name="Wang P."/>
            <person name="Xu J."/>
            <person name="Bruns T."/>
            <person name="Baldrian P."/>
            <person name="Vilgalys R."/>
            <person name="Henrissat B."/>
            <person name="Grigoriev I.V."/>
            <person name="Hibbett D."/>
            <person name="Nagy L.G."/>
            <person name="Martin F.M."/>
        </authorList>
    </citation>
    <scope>NUCLEOTIDE SEQUENCE</scope>
    <source>
        <strain evidence="2">UH-Tt-Lm1</strain>
    </source>
</reference>
<proteinExistence type="predicted"/>
<gene>
    <name evidence="2" type="ORF">BJ322DRAFT_1086623</name>
</gene>